<evidence type="ECO:0000313" key="2">
    <source>
        <dbReference type="EMBL" id="MTE14640.1"/>
    </source>
</evidence>
<evidence type="ECO:0000256" key="1">
    <source>
        <dbReference type="SAM" id="MobiDB-lite"/>
    </source>
</evidence>
<reference evidence="2 3" key="1">
    <citation type="submission" date="2019-11" db="EMBL/GenBank/DDBJ databases">
        <title>Nocardia sp. nov. CT2-14 isolated from soil.</title>
        <authorList>
            <person name="Kanchanasin P."/>
            <person name="Tanasupawat S."/>
            <person name="Yuki M."/>
            <person name="Kudo T."/>
        </authorList>
    </citation>
    <scope>NUCLEOTIDE SEQUENCE [LARGE SCALE GENOMIC DNA]</scope>
    <source>
        <strain evidence="2 3">CT2-14</strain>
    </source>
</reference>
<dbReference type="AlphaFoldDB" id="A0A6I3L1G3"/>
<dbReference type="Proteomes" id="UP000432464">
    <property type="component" value="Unassembled WGS sequence"/>
</dbReference>
<name>A0A6I3L1G3_9NOCA</name>
<sequence length="75" mass="7950">MPQPITTTPDPAATRKQERLDAVMRWMLRSPLHRVASGKLLIVGDGPGRNAGRSRVIGSTGTPTDCVSNPAGAQE</sequence>
<comment type="caution">
    <text evidence="2">The sequence shown here is derived from an EMBL/GenBank/DDBJ whole genome shotgun (WGS) entry which is preliminary data.</text>
</comment>
<dbReference type="EMBL" id="WMBB01000008">
    <property type="protein sequence ID" value="MTE14640.1"/>
    <property type="molecule type" value="Genomic_DNA"/>
</dbReference>
<protein>
    <submittedName>
        <fullName evidence="2">Uncharacterized protein</fullName>
    </submittedName>
</protein>
<feature type="region of interest" description="Disordered" evidence="1">
    <location>
        <begin position="44"/>
        <end position="75"/>
    </location>
</feature>
<accession>A0A6I3L1G3</accession>
<dbReference type="RefSeq" id="WP_154789111.1">
    <property type="nucleotide sequence ID" value="NZ_WMBB01000008.1"/>
</dbReference>
<proteinExistence type="predicted"/>
<evidence type="ECO:0000313" key="3">
    <source>
        <dbReference type="Proteomes" id="UP000432464"/>
    </source>
</evidence>
<feature type="compositionally biased region" description="Polar residues" evidence="1">
    <location>
        <begin position="57"/>
        <end position="67"/>
    </location>
</feature>
<gene>
    <name evidence="2" type="ORF">GLP40_17955</name>
</gene>
<keyword evidence="3" id="KW-1185">Reference proteome</keyword>
<organism evidence="2 3">
    <name type="scientific">Nocardia aurantiaca</name>
    <dbReference type="NCBI Taxonomy" id="2675850"/>
    <lineage>
        <taxon>Bacteria</taxon>
        <taxon>Bacillati</taxon>
        <taxon>Actinomycetota</taxon>
        <taxon>Actinomycetes</taxon>
        <taxon>Mycobacteriales</taxon>
        <taxon>Nocardiaceae</taxon>
        <taxon>Nocardia</taxon>
    </lineage>
</organism>